<proteinExistence type="predicted"/>
<name>A0A7H1MBC6_9NEIS</name>
<dbReference type="InterPro" id="IPR011223">
    <property type="entry name" value="UCP028770"/>
</dbReference>
<keyword evidence="4" id="KW-1185">Reference proteome</keyword>
<keyword evidence="1" id="KW-0175">Coiled coil</keyword>
<evidence type="ECO:0000313" key="3">
    <source>
        <dbReference type="EMBL" id="QNT58941.1"/>
    </source>
</evidence>
<protein>
    <recommendedName>
        <fullName evidence="5">GTPase</fullName>
    </recommendedName>
</protein>
<accession>A0A7H1MBC6</accession>
<evidence type="ECO:0000313" key="4">
    <source>
        <dbReference type="Proteomes" id="UP000516412"/>
    </source>
</evidence>
<dbReference type="Proteomes" id="UP000516412">
    <property type="component" value="Chromosome"/>
</dbReference>
<keyword evidence="2" id="KW-0812">Transmembrane</keyword>
<dbReference type="KEGG" id="nmus:H7A79_0371"/>
<dbReference type="PIRSF" id="PIRSF028770">
    <property type="entry name" value="UCP028770"/>
    <property type="match status" value="1"/>
</dbReference>
<evidence type="ECO:0000256" key="2">
    <source>
        <dbReference type="SAM" id="Phobius"/>
    </source>
</evidence>
<dbReference type="AlphaFoldDB" id="A0A7H1MBC6"/>
<reference evidence="3" key="1">
    <citation type="submission" date="2024-06" db="EMBL/GenBank/DDBJ databases">
        <title>Complete Genome Sequence of mouse commensal type strain Neisseria musculi.</title>
        <authorList>
            <person name="Thapa E."/>
            <person name="Aluvathingal J."/>
            <person name="Nadendla S."/>
            <person name="Mehta A."/>
            <person name="Tettelin H."/>
            <person name="Weyand N.J."/>
        </authorList>
    </citation>
    <scope>NUCLEOTIDE SEQUENCE</scope>
    <source>
        <strain evidence="3">NW831</strain>
    </source>
</reference>
<feature type="coiled-coil region" evidence="1">
    <location>
        <begin position="93"/>
        <end position="127"/>
    </location>
</feature>
<keyword evidence="2" id="KW-1133">Transmembrane helix</keyword>
<dbReference type="Pfam" id="PF11742">
    <property type="entry name" value="DUF3302"/>
    <property type="match status" value="1"/>
</dbReference>
<feature type="transmembrane region" description="Helical" evidence="2">
    <location>
        <begin position="49"/>
        <end position="72"/>
    </location>
</feature>
<dbReference type="EMBL" id="CP060414">
    <property type="protein sequence ID" value="QNT58941.1"/>
    <property type="molecule type" value="Genomic_DNA"/>
</dbReference>
<feature type="transmembrane region" description="Helical" evidence="2">
    <location>
        <begin position="6"/>
        <end position="28"/>
    </location>
</feature>
<sequence length="151" mass="17516">MSNEFLDYAALFFLIFACIVLFYGIIAIHDIPYEIATKRGHPHLEAIHYAGWVSLFTLYVIWPFLWILATLWQKDKGWGGSNRQAESENMAKLNQYLEKTSDFEKQNHKLKQELSAINQKFHQISERLLHLEQGKTATGTETATAQIQEKE</sequence>
<evidence type="ECO:0000256" key="1">
    <source>
        <dbReference type="SAM" id="Coils"/>
    </source>
</evidence>
<evidence type="ECO:0008006" key="5">
    <source>
        <dbReference type="Google" id="ProtNLM"/>
    </source>
</evidence>
<dbReference type="RefSeq" id="WP_187000908.1">
    <property type="nucleotide sequence ID" value="NZ_CP060414.2"/>
</dbReference>
<keyword evidence="2" id="KW-0472">Membrane</keyword>
<gene>
    <name evidence="3" type="ORF">H7A79_0371</name>
</gene>
<organism evidence="3 4">
    <name type="scientific">Neisseria musculi</name>
    <dbReference type="NCBI Taxonomy" id="1815583"/>
    <lineage>
        <taxon>Bacteria</taxon>
        <taxon>Pseudomonadati</taxon>
        <taxon>Pseudomonadota</taxon>
        <taxon>Betaproteobacteria</taxon>
        <taxon>Neisseriales</taxon>
        <taxon>Neisseriaceae</taxon>
        <taxon>Neisseria</taxon>
    </lineage>
</organism>